<comment type="subcellular location">
    <subcellularLocation>
        <location evidence="1">Cell outer membrane</location>
    </subcellularLocation>
</comment>
<comment type="similarity">
    <text evidence="2">Belongs to the outer membrane factor (OMF) (TC 1.B.17) family.</text>
</comment>
<keyword evidence="5" id="KW-0812">Transmembrane</keyword>
<evidence type="ECO:0000256" key="7">
    <source>
        <dbReference type="ARBA" id="ARBA00023237"/>
    </source>
</evidence>
<accession>A0ABP8M375</accession>
<dbReference type="Pfam" id="PF02321">
    <property type="entry name" value="OEP"/>
    <property type="match status" value="2"/>
</dbReference>
<keyword evidence="7" id="KW-0998">Cell outer membrane</keyword>
<gene>
    <name evidence="8" type="ORF">GCM10023091_28920</name>
</gene>
<dbReference type="SUPFAM" id="SSF56954">
    <property type="entry name" value="Outer membrane efflux proteins (OEP)"/>
    <property type="match status" value="1"/>
</dbReference>
<proteinExistence type="inferred from homology"/>
<keyword evidence="6" id="KW-0472">Membrane</keyword>
<evidence type="ECO:0000256" key="3">
    <source>
        <dbReference type="ARBA" id="ARBA00022448"/>
    </source>
</evidence>
<name>A0ABP8M375_9BACT</name>
<evidence type="ECO:0000313" key="8">
    <source>
        <dbReference type="EMBL" id="GAA4442321.1"/>
    </source>
</evidence>
<keyword evidence="9" id="KW-1185">Reference proteome</keyword>
<dbReference type="Proteomes" id="UP001501508">
    <property type="component" value="Unassembled WGS sequence"/>
</dbReference>
<reference evidence="9" key="1">
    <citation type="journal article" date="2019" name="Int. J. Syst. Evol. Microbiol.">
        <title>The Global Catalogue of Microorganisms (GCM) 10K type strain sequencing project: providing services to taxonomists for standard genome sequencing and annotation.</title>
        <authorList>
            <consortium name="The Broad Institute Genomics Platform"/>
            <consortium name="The Broad Institute Genome Sequencing Center for Infectious Disease"/>
            <person name="Wu L."/>
            <person name="Ma J."/>
        </authorList>
    </citation>
    <scope>NUCLEOTIDE SEQUENCE [LARGE SCALE GENOMIC DNA]</scope>
    <source>
        <strain evidence="9">JCM 31920</strain>
    </source>
</reference>
<evidence type="ECO:0000313" key="9">
    <source>
        <dbReference type="Proteomes" id="UP001501508"/>
    </source>
</evidence>
<dbReference type="InterPro" id="IPR051906">
    <property type="entry name" value="TolC-like"/>
</dbReference>
<sequence>MGLFVLLTVTNGVCSAQSVWTLDECLAYAAAHNKELLASRRKVTVAAIAAGQAKAGLLPVVSGAASLDHYWQIPVQVFPGELLGQPQGTFVPIRLGTPWMGKAELQADLSLVDVAAWKAIKTSLLEQQLKAGQHLSGQKLIAKNVRMAYYAAALNGQDCLVAEDRLRDFRESDRLIRLNFEKGITDQIAVNQSLALLEDLADEVAGVRASYRQSLLDLKFWMGFPLADSMHIDTVAITLAEAVSPPGFSAKLTPDFIVDSLAVELSRAALAQSRAALYPKLSVVSGYSRLGFGSQLDFITSSKWFSSGYVGLRLSVPIFDMARMHYQLKKDTQNVLLAQAEREAGDSSDNKAFLAAKIGYDRAMEELASLKSKEALARENVRLSTMKLQKGIIDMIQMKQLQDELTAIRGKRLIAHLQSLAQIVELEYLQGN</sequence>
<dbReference type="EMBL" id="BAABEY010000026">
    <property type="protein sequence ID" value="GAA4442321.1"/>
    <property type="molecule type" value="Genomic_DNA"/>
</dbReference>
<keyword evidence="4" id="KW-1134">Transmembrane beta strand</keyword>
<protein>
    <recommendedName>
        <fullName evidence="10">Outer membrane efflux protein</fullName>
    </recommendedName>
</protein>
<evidence type="ECO:0000256" key="2">
    <source>
        <dbReference type="ARBA" id="ARBA00007613"/>
    </source>
</evidence>
<evidence type="ECO:0000256" key="1">
    <source>
        <dbReference type="ARBA" id="ARBA00004442"/>
    </source>
</evidence>
<dbReference type="InterPro" id="IPR003423">
    <property type="entry name" value="OMP_efflux"/>
</dbReference>
<keyword evidence="3" id="KW-0813">Transport</keyword>
<dbReference type="Gene3D" id="1.20.1600.10">
    <property type="entry name" value="Outer membrane efflux proteins (OEP)"/>
    <property type="match status" value="1"/>
</dbReference>
<evidence type="ECO:0000256" key="5">
    <source>
        <dbReference type="ARBA" id="ARBA00022692"/>
    </source>
</evidence>
<organism evidence="8 9">
    <name type="scientific">Ravibacter arvi</name>
    <dbReference type="NCBI Taxonomy" id="2051041"/>
    <lineage>
        <taxon>Bacteria</taxon>
        <taxon>Pseudomonadati</taxon>
        <taxon>Bacteroidota</taxon>
        <taxon>Cytophagia</taxon>
        <taxon>Cytophagales</taxon>
        <taxon>Spirosomataceae</taxon>
        <taxon>Ravibacter</taxon>
    </lineage>
</organism>
<evidence type="ECO:0000256" key="6">
    <source>
        <dbReference type="ARBA" id="ARBA00023136"/>
    </source>
</evidence>
<evidence type="ECO:0000256" key="4">
    <source>
        <dbReference type="ARBA" id="ARBA00022452"/>
    </source>
</evidence>
<evidence type="ECO:0008006" key="10">
    <source>
        <dbReference type="Google" id="ProtNLM"/>
    </source>
</evidence>
<dbReference type="PANTHER" id="PTHR30026">
    <property type="entry name" value="OUTER MEMBRANE PROTEIN TOLC"/>
    <property type="match status" value="1"/>
</dbReference>
<dbReference type="PANTHER" id="PTHR30026:SF20">
    <property type="entry name" value="OUTER MEMBRANE PROTEIN TOLC"/>
    <property type="match status" value="1"/>
</dbReference>
<comment type="caution">
    <text evidence="8">The sequence shown here is derived from an EMBL/GenBank/DDBJ whole genome shotgun (WGS) entry which is preliminary data.</text>
</comment>